<evidence type="ECO:0000256" key="2">
    <source>
        <dbReference type="SAM" id="SignalP"/>
    </source>
</evidence>
<feature type="signal peptide" evidence="2">
    <location>
        <begin position="1"/>
        <end position="17"/>
    </location>
</feature>
<keyword evidence="4" id="KW-1185">Reference proteome</keyword>
<name>A0A2J6RU23_HYAVF</name>
<feature type="region of interest" description="Disordered" evidence="1">
    <location>
        <begin position="87"/>
        <end position="114"/>
    </location>
</feature>
<organism evidence="3 4">
    <name type="scientific">Hyaloscypha variabilis (strain UAMH 11265 / GT02V1 / F)</name>
    <name type="common">Meliniomyces variabilis</name>
    <dbReference type="NCBI Taxonomy" id="1149755"/>
    <lineage>
        <taxon>Eukaryota</taxon>
        <taxon>Fungi</taxon>
        <taxon>Dikarya</taxon>
        <taxon>Ascomycota</taxon>
        <taxon>Pezizomycotina</taxon>
        <taxon>Leotiomycetes</taxon>
        <taxon>Helotiales</taxon>
        <taxon>Hyaloscyphaceae</taxon>
        <taxon>Hyaloscypha</taxon>
        <taxon>Hyaloscypha variabilis</taxon>
    </lineage>
</organism>
<sequence>MKFSVIVLAALVAAVAAHDYPCDDTKEVGVCCTNESDIFEQCRSADRREDDGSHDHDQNSNPPHHYIYTCQDSEHAKCCDNHDNFKPRGISDAPRSKRNCHDGTQTSSRLRGGK</sequence>
<keyword evidence="2" id="KW-0732">Signal</keyword>
<dbReference type="EMBL" id="KZ613943">
    <property type="protein sequence ID" value="PMD42018.1"/>
    <property type="molecule type" value="Genomic_DNA"/>
</dbReference>
<dbReference type="OrthoDB" id="10370801at2759"/>
<feature type="compositionally biased region" description="Polar residues" evidence="1">
    <location>
        <begin position="102"/>
        <end position="114"/>
    </location>
</feature>
<evidence type="ECO:0000313" key="3">
    <source>
        <dbReference type="EMBL" id="PMD42018.1"/>
    </source>
</evidence>
<dbReference type="Proteomes" id="UP000235786">
    <property type="component" value="Unassembled WGS sequence"/>
</dbReference>
<feature type="compositionally biased region" description="Basic and acidic residues" evidence="1">
    <location>
        <begin position="43"/>
        <end position="58"/>
    </location>
</feature>
<accession>A0A2J6RU23</accession>
<evidence type="ECO:0008006" key="5">
    <source>
        <dbReference type="Google" id="ProtNLM"/>
    </source>
</evidence>
<dbReference type="AlphaFoldDB" id="A0A2J6RU23"/>
<proteinExistence type="predicted"/>
<reference evidence="3" key="1">
    <citation type="submission" date="2016-04" db="EMBL/GenBank/DDBJ databases">
        <title>A degradative enzymes factory behind the ericoid mycorrhizal symbiosis.</title>
        <authorList>
            <consortium name="DOE Joint Genome Institute"/>
            <person name="Martino E."/>
            <person name="Morin E."/>
            <person name="Grelet G."/>
            <person name="Kuo A."/>
            <person name="Kohler A."/>
            <person name="Daghino S."/>
            <person name="Barry K."/>
            <person name="Choi C."/>
            <person name="Cichocki N."/>
            <person name="Clum A."/>
            <person name="Copeland A."/>
            <person name="Hainaut M."/>
            <person name="Haridas S."/>
            <person name="Labutti K."/>
            <person name="Lindquist E."/>
            <person name="Lipzen A."/>
            <person name="Khouja H.-R."/>
            <person name="Murat C."/>
            <person name="Ohm R."/>
            <person name="Olson A."/>
            <person name="Spatafora J."/>
            <person name="Veneault-Fourrey C."/>
            <person name="Henrissat B."/>
            <person name="Grigoriev I."/>
            <person name="Martin F."/>
            <person name="Perotto S."/>
        </authorList>
    </citation>
    <scope>NUCLEOTIDE SEQUENCE [LARGE SCALE GENOMIC DNA]</scope>
    <source>
        <strain evidence="3">F</strain>
    </source>
</reference>
<evidence type="ECO:0000256" key="1">
    <source>
        <dbReference type="SAM" id="MobiDB-lite"/>
    </source>
</evidence>
<protein>
    <recommendedName>
        <fullName evidence="5">Hydrophobin</fullName>
    </recommendedName>
</protein>
<evidence type="ECO:0000313" key="4">
    <source>
        <dbReference type="Proteomes" id="UP000235786"/>
    </source>
</evidence>
<feature type="chain" id="PRO_5014451080" description="Hydrophobin" evidence="2">
    <location>
        <begin position="18"/>
        <end position="114"/>
    </location>
</feature>
<feature type="region of interest" description="Disordered" evidence="1">
    <location>
        <begin position="43"/>
        <end position="66"/>
    </location>
</feature>
<gene>
    <name evidence="3" type="ORF">L207DRAFT_526978</name>
</gene>